<dbReference type="Pfam" id="PF03239">
    <property type="entry name" value="FTR1"/>
    <property type="match status" value="1"/>
</dbReference>
<comment type="subcellular location">
    <subcellularLocation>
        <location evidence="1">Membrane</location>
        <topology evidence="1">Multi-pass membrane protein</topology>
    </subcellularLocation>
</comment>
<feature type="transmembrane region" description="Helical" evidence="6">
    <location>
        <begin position="694"/>
        <end position="722"/>
    </location>
</feature>
<dbReference type="eggNOG" id="COG0672">
    <property type="taxonomic scope" value="Bacteria"/>
</dbReference>
<keyword evidence="8" id="KW-1185">Reference proteome</keyword>
<keyword evidence="3 6" id="KW-0812">Transmembrane</keyword>
<accession>A9WEW7</accession>
<evidence type="ECO:0000256" key="2">
    <source>
        <dbReference type="ARBA" id="ARBA00008333"/>
    </source>
</evidence>
<dbReference type="HOGENOM" id="CLU_358201_0_0_0"/>
<protein>
    <submittedName>
        <fullName evidence="7">Iron permease FTR1</fullName>
    </submittedName>
</protein>
<feature type="transmembrane region" description="Helical" evidence="6">
    <location>
        <begin position="660"/>
        <end position="682"/>
    </location>
</feature>
<dbReference type="GO" id="GO:0015093">
    <property type="term" value="F:ferrous iron transmembrane transporter activity"/>
    <property type="evidence" value="ECO:0000318"/>
    <property type="project" value="GO_Central"/>
</dbReference>
<evidence type="ECO:0000256" key="3">
    <source>
        <dbReference type="ARBA" id="ARBA00022692"/>
    </source>
</evidence>
<evidence type="ECO:0000256" key="5">
    <source>
        <dbReference type="ARBA" id="ARBA00023136"/>
    </source>
</evidence>
<evidence type="ECO:0000313" key="7">
    <source>
        <dbReference type="EMBL" id="ABY33876.1"/>
    </source>
</evidence>
<feature type="transmembrane region" description="Helical" evidence="6">
    <location>
        <begin position="742"/>
        <end position="766"/>
    </location>
</feature>
<evidence type="ECO:0000256" key="1">
    <source>
        <dbReference type="ARBA" id="ARBA00004141"/>
    </source>
</evidence>
<keyword evidence="5 6" id="KW-0472">Membrane</keyword>
<dbReference type="InParanoid" id="A9WEW7"/>
<evidence type="ECO:0000256" key="6">
    <source>
        <dbReference type="SAM" id="Phobius"/>
    </source>
</evidence>
<dbReference type="EnsemblBacteria" id="ABY33876">
    <property type="protein sequence ID" value="ABY33876"/>
    <property type="gene ID" value="Caur_0636"/>
</dbReference>
<dbReference type="Proteomes" id="UP000002008">
    <property type="component" value="Chromosome"/>
</dbReference>
<name>A9WEW7_CHLAA</name>
<dbReference type="KEGG" id="cau:Caur_0636"/>
<dbReference type="STRING" id="324602.Caur_0636"/>
<gene>
    <name evidence="7" type="ordered locus">Caur_0636</name>
</gene>
<keyword evidence="4 6" id="KW-1133">Transmembrane helix</keyword>
<reference evidence="8" key="1">
    <citation type="journal article" date="2011" name="BMC Genomics">
        <title>Complete genome sequence of the filamentous anoxygenic phototrophic bacterium Chloroflexus aurantiacus.</title>
        <authorList>
            <person name="Tang K.H."/>
            <person name="Barry K."/>
            <person name="Chertkov O."/>
            <person name="Dalin E."/>
            <person name="Han C.S."/>
            <person name="Hauser L.J."/>
            <person name="Honchak B.M."/>
            <person name="Karbach L.E."/>
            <person name="Land M.L."/>
            <person name="Lapidus A."/>
            <person name="Larimer F.W."/>
            <person name="Mikhailova N."/>
            <person name="Pitluck S."/>
            <person name="Pierson B.K."/>
            <person name="Blankenship R.E."/>
        </authorList>
    </citation>
    <scope>NUCLEOTIDE SEQUENCE [LARGE SCALE GENOMIC DNA]</scope>
    <source>
        <strain evidence="8">ATCC 29366 / DSM 635 / J-10-fl</strain>
    </source>
</reference>
<evidence type="ECO:0000313" key="8">
    <source>
        <dbReference type="Proteomes" id="UP000002008"/>
    </source>
</evidence>
<dbReference type="GO" id="GO:0034755">
    <property type="term" value="P:iron ion transmembrane transport"/>
    <property type="evidence" value="ECO:0000318"/>
    <property type="project" value="GO_Central"/>
</dbReference>
<dbReference type="GO" id="GO:0033573">
    <property type="term" value="C:high-affinity iron permease complex"/>
    <property type="evidence" value="ECO:0007669"/>
    <property type="project" value="InterPro"/>
</dbReference>
<proteinExistence type="inferred from homology"/>
<dbReference type="PATRIC" id="fig|324602.8.peg.730"/>
<organism evidence="7 8">
    <name type="scientific">Chloroflexus aurantiacus (strain ATCC 29366 / DSM 635 / J-10-fl)</name>
    <dbReference type="NCBI Taxonomy" id="324602"/>
    <lineage>
        <taxon>Bacteria</taxon>
        <taxon>Bacillati</taxon>
        <taxon>Chloroflexota</taxon>
        <taxon>Chloroflexia</taxon>
        <taxon>Chloroflexales</taxon>
        <taxon>Chloroflexineae</taxon>
        <taxon>Chloroflexaceae</taxon>
        <taxon>Chloroflexus</taxon>
    </lineage>
</organism>
<evidence type="ECO:0000256" key="4">
    <source>
        <dbReference type="ARBA" id="ARBA00022989"/>
    </source>
</evidence>
<feature type="transmembrane region" description="Helical" evidence="6">
    <location>
        <begin position="584"/>
        <end position="602"/>
    </location>
</feature>
<dbReference type="GO" id="GO:0005886">
    <property type="term" value="C:plasma membrane"/>
    <property type="evidence" value="ECO:0000318"/>
    <property type="project" value="GO_Central"/>
</dbReference>
<comment type="similarity">
    <text evidence="2">Belongs to the oxidase-dependent Fe transporter (OFeT) (TC 9.A.10.1) family.</text>
</comment>
<dbReference type="AlphaFoldDB" id="A9WEW7"/>
<dbReference type="PANTHER" id="PTHR31632:SF2">
    <property type="entry name" value="PLASMA MEMBRANE IRON PERMEASE"/>
    <property type="match status" value="1"/>
</dbReference>
<sequence>MKLKPVCATTRYGLILLALMGIALALIAPTVSAQTRSPGQIAEHIRATLVSIQLHEAGDPTTAQAHLNELYGEYTALAPTIGHYNTSADSAIRAGFRAAGNALATADMPGFAMARAQIWTALLNGGYGVVSGALHEGDTLTARQWLVVREFRHANRFARPNADATKAVYAAANGALSTEEALAAVNADLLDTYQARLNEALQALIAADQQGFPSRRAETAALAAGYFAILTPAYAEQRGEAAAMRAQAAFAALQEAAYRGEPIASLLAEVQDLLRGFRAAPLSPAEQVRRSGQMLRFLQLVPIEYERGVRNGQVTVDLEIREAITFHAGAMAAFSDLRDLLEQRNPDLTTTVAARFTELGNALANTGNRTEIAEPATIRSTTEALLSDLRTLLPPEWQKQTSGADFDVIRSALDQMEQAVRAGEYALAESARLEAYAIMEIGPEAKLIAFAPQYKPIIEGYFWYGQNDHKGLAYLIEQRASPAEIAATRAALDQALAEAEQALAGSNAPLAITTNAAVIVFREGLEAVLILASLMGSLKAPGQRRFRRPLWIGAGVAMLATVLTWILAQSALMAMARLGETLEAIVSLIAIAVLLLITNWFFHDVYWKDWMASFHQQKKHILGGQTGQWLGLITLGFASIYREGFETVLFLQALTLEGSITTVLAGVGIGLTLTLFVGLAVFVMQAKLPHKKMLIVTGILIGAVLLQMVGHTVNVLQVIGWLPLHPIRWLDLPYWTGFWFGLYPTWEGIGLQAAAAVFVIGSYYLAEYLQRREQQRYVIAHS</sequence>
<feature type="transmembrane region" description="Helical" evidence="6">
    <location>
        <begin position="550"/>
        <end position="572"/>
    </location>
</feature>
<dbReference type="RefSeq" id="WP_012256532.1">
    <property type="nucleotide sequence ID" value="NC_010175.1"/>
</dbReference>
<dbReference type="EMBL" id="CP000909">
    <property type="protein sequence ID" value="ABY33876.1"/>
    <property type="molecule type" value="Genomic_DNA"/>
</dbReference>
<dbReference type="InterPro" id="IPR004923">
    <property type="entry name" value="FTR1/Fip1/EfeU"/>
</dbReference>
<dbReference type="PANTHER" id="PTHR31632">
    <property type="entry name" value="IRON TRANSPORTER FTH1"/>
    <property type="match status" value="1"/>
</dbReference>